<feature type="region of interest" description="Disordered" evidence="4">
    <location>
        <begin position="353"/>
        <end position="391"/>
    </location>
</feature>
<feature type="region of interest" description="Disordered" evidence="4">
    <location>
        <begin position="1"/>
        <end position="22"/>
    </location>
</feature>
<dbReference type="InterPro" id="IPR016024">
    <property type="entry name" value="ARM-type_fold"/>
</dbReference>
<evidence type="ECO:0000256" key="1">
    <source>
        <dbReference type="ARBA" id="ARBA00004123"/>
    </source>
</evidence>
<dbReference type="Gene3D" id="1.25.10.10">
    <property type="entry name" value="Leucine-rich Repeat Variant"/>
    <property type="match status" value="1"/>
</dbReference>
<comment type="subcellular location">
    <subcellularLocation>
        <location evidence="1">Nucleus</location>
    </subcellularLocation>
</comment>
<reference evidence="5" key="1">
    <citation type="submission" date="2018-11" db="EMBL/GenBank/DDBJ databases">
        <authorList>
            <person name="Alioto T."/>
            <person name="Alioto T."/>
        </authorList>
    </citation>
    <scope>NUCLEOTIDE SEQUENCE</scope>
</reference>
<evidence type="ECO:0000313" key="5">
    <source>
        <dbReference type="EMBL" id="VDI13223.1"/>
    </source>
</evidence>
<dbReference type="EMBL" id="UYJE01002740">
    <property type="protein sequence ID" value="VDI13223.1"/>
    <property type="molecule type" value="Genomic_DNA"/>
</dbReference>
<dbReference type="InterPro" id="IPR011989">
    <property type="entry name" value="ARM-like"/>
</dbReference>
<proteinExistence type="inferred from homology"/>
<dbReference type="AlphaFoldDB" id="A0A8B6D371"/>
<organism evidence="5 6">
    <name type="scientific">Mytilus galloprovincialis</name>
    <name type="common">Mediterranean mussel</name>
    <dbReference type="NCBI Taxonomy" id="29158"/>
    <lineage>
        <taxon>Eukaryota</taxon>
        <taxon>Metazoa</taxon>
        <taxon>Spiralia</taxon>
        <taxon>Lophotrochozoa</taxon>
        <taxon>Mollusca</taxon>
        <taxon>Bivalvia</taxon>
        <taxon>Autobranchia</taxon>
        <taxon>Pteriomorphia</taxon>
        <taxon>Mytilida</taxon>
        <taxon>Mytiloidea</taxon>
        <taxon>Mytilidae</taxon>
        <taxon>Mytilinae</taxon>
        <taxon>Mytilus</taxon>
    </lineage>
</organism>
<accession>A0A8B6D371</accession>
<comment type="similarity">
    <text evidence="3">Belongs to the SAAL1 family.</text>
</comment>
<keyword evidence="2" id="KW-0539">Nucleus</keyword>
<evidence type="ECO:0000256" key="4">
    <source>
        <dbReference type="SAM" id="MobiDB-lite"/>
    </source>
</evidence>
<feature type="compositionally biased region" description="Basic and acidic residues" evidence="4">
    <location>
        <begin position="367"/>
        <end position="391"/>
    </location>
</feature>
<dbReference type="Proteomes" id="UP000596742">
    <property type="component" value="Unassembled WGS sequence"/>
</dbReference>
<gene>
    <name evidence="5" type="ORF">MGAL_10B063863</name>
</gene>
<comment type="caution">
    <text evidence="5">The sequence shown here is derived from an EMBL/GenBank/DDBJ whole genome shotgun (WGS) entry which is preliminary data.</text>
</comment>
<dbReference type="InterPro" id="IPR052464">
    <property type="entry name" value="Synovial_Prolif_Regulator"/>
</dbReference>
<dbReference type="OrthoDB" id="2156856at2759"/>
<evidence type="ECO:0008006" key="7">
    <source>
        <dbReference type="Google" id="ProtNLM"/>
    </source>
</evidence>
<evidence type="ECO:0000256" key="3">
    <source>
        <dbReference type="ARBA" id="ARBA00038401"/>
    </source>
</evidence>
<protein>
    <recommendedName>
        <fullName evidence="7">Protein saal1</fullName>
    </recommendedName>
</protein>
<dbReference type="PANTHER" id="PTHR23424">
    <property type="entry name" value="SERUM AMYLOID A"/>
    <property type="match status" value="1"/>
</dbReference>
<dbReference type="GO" id="GO:0005654">
    <property type="term" value="C:nucleoplasm"/>
    <property type="evidence" value="ECO:0007669"/>
    <property type="project" value="TreeGrafter"/>
</dbReference>
<dbReference type="SUPFAM" id="SSF48371">
    <property type="entry name" value="ARM repeat"/>
    <property type="match status" value="1"/>
</dbReference>
<name>A0A8B6D371_MYTGA</name>
<sequence length="521" mass="59129">MNEEDTPSSPSCNRNPSPPPHLQEQIESLEADRIGNTTYSKHWLFTTLMKLIEEVEKEDEAEFGVDVDEELQNELCKLWDMSMNTDVAKFLEKFKAVDILTGVIQRSKAPRVTEICVGILGNMACDSDICESLSKNQQLVKMVLLLLEGRDPPTLVETTRLMFTCLSCNQAKSSWLEVINSSESLHDHIIFILQSSTNVDLLKNTGEFVDVLLDLQEDMCENWATAEFVQALLEAIKQIGLSHSQQLEIYFRILQLLSTTDAGAEALVSCADAVEKPLVKYLNTVCDDEIVGIENKESCIASALSVLNILFSSNEETSNRLIKDEKLIRVFVKILEPLYPWLQDIKKSTTDQSEKKRLLSENSGNVEKTDLKRKNNDHASDTDKESSFNSEIKEGLKQRDDKEFQHLEILYHIVEGFVYDYMFTLQLMIDSDSENESEEETQKTDVTKFLSYLNDSCSRCRINYLVLTMKESINEAFNPTELLTDLAAKHKKERLARITADALAGRNLDRSNSNTDSQNNT</sequence>
<keyword evidence="6" id="KW-1185">Reference proteome</keyword>
<dbReference type="PANTHER" id="PTHR23424:SF23">
    <property type="entry name" value="PROTEIN SAAL1"/>
    <property type="match status" value="1"/>
</dbReference>
<evidence type="ECO:0000313" key="6">
    <source>
        <dbReference type="Proteomes" id="UP000596742"/>
    </source>
</evidence>
<evidence type="ECO:0000256" key="2">
    <source>
        <dbReference type="ARBA" id="ARBA00023242"/>
    </source>
</evidence>